<evidence type="ECO:0000313" key="2">
    <source>
        <dbReference type="EMBL" id="CAK9020842.1"/>
    </source>
</evidence>
<evidence type="ECO:0000256" key="1">
    <source>
        <dbReference type="SAM" id="MobiDB-lite"/>
    </source>
</evidence>
<comment type="caution">
    <text evidence="2">The sequence shown here is derived from an EMBL/GenBank/DDBJ whole genome shotgun (WGS) entry which is preliminary data.</text>
</comment>
<evidence type="ECO:0000313" key="3">
    <source>
        <dbReference type="Proteomes" id="UP001642484"/>
    </source>
</evidence>
<name>A0ABP0K3U7_9DINO</name>
<gene>
    <name evidence="2" type="ORF">CCMP2556_LOCUS14209</name>
</gene>
<protein>
    <submittedName>
        <fullName evidence="2">Uncharacterized protein</fullName>
    </submittedName>
</protein>
<organism evidence="2 3">
    <name type="scientific">Durusdinium trenchii</name>
    <dbReference type="NCBI Taxonomy" id="1381693"/>
    <lineage>
        <taxon>Eukaryota</taxon>
        <taxon>Sar</taxon>
        <taxon>Alveolata</taxon>
        <taxon>Dinophyceae</taxon>
        <taxon>Suessiales</taxon>
        <taxon>Symbiodiniaceae</taxon>
        <taxon>Durusdinium</taxon>
    </lineage>
</organism>
<sequence>MAWSVSQGGLADSRPDVVTAIAQRVIALWNQGGPGCLHRQSQRFLNPLYDRSRPGRPDPSLREAVNLLSSGELVSNLPEPLKTYFIRWVSGFRLVRCIERNTEGCHSLLTKCLRRAPAAKPPYMSLELRWSVLRDDIKQVKHQPLVLKELMRMTDGIESTEGFRKIVLSILRLQCSDSLRKLSLPKLAGLLYREHLMLKHSSGQEFQDLLKSKLDAASLAMASFKELEDNPSGPSDDSRDILKIILLEHMQALSSDGSVDMVFRGPETLLAQKGVLIPVGQDSEIALAGPRRAKRPRLCDYGQPGQPGPGPPRPILDQVLEIEPGISGQISSRKEPEPTRIDSRWFGAASAHSVSTCLNGAKLGAGSFFKLVCERMSHHTVQGDEMPTFDFLVQTYKSFLTEGDALHLIPVGFPAVCNLGKFAFQDLVSSLSLWKISGAKHLPPHDWHPQCKELVMAMVNQGATTSGSASQSFYCSSDVFAGSHFEYLQDKGFIRSLRLMGAPDSYQVTRKLLVQVCEEMGPINSFVRPPPLGMKEGTIECLRSRTRWELILVLERNGWKRAVSTKSKASPYVLASTKEYYWNPKDSGTGRLAHDYLVALALADALLSSGLKSLAHFQSNKYYSTVLHLWESSPSKLGQVVPNQPAYLYSELQKREKKVADERNNDASASHADIDFEVEPGINLPLPARHRGRGRGRGQGEAKAKGKDSSLDPDNAAQQNQSDLPQPLPRPLPRFLPQRHQHSWRWKQCRCLQTQTQTQLPSHQQTGSCRFSGH</sequence>
<dbReference type="EMBL" id="CAXAMN010007224">
    <property type="protein sequence ID" value="CAK9020842.1"/>
    <property type="molecule type" value="Genomic_DNA"/>
</dbReference>
<reference evidence="2 3" key="1">
    <citation type="submission" date="2024-02" db="EMBL/GenBank/DDBJ databases">
        <authorList>
            <person name="Chen Y."/>
            <person name="Shah S."/>
            <person name="Dougan E. K."/>
            <person name="Thang M."/>
            <person name="Chan C."/>
        </authorList>
    </citation>
    <scope>NUCLEOTIDE SEQUENCE [LARGE SCALE GENOMIC DNA]</scope>
</reference>
<dbReference type="Proteomes" id="UP001642484">
    <property type="component" value="Unassembled WGS sequence"/>
</dbReference>
<feature type="region of interest" description="Disordered" evidence="1">
    <location>
        <begin position="658"/>
        <end position="735"/>
    </location>
</feature>
<proteinExistence type="predicted"/>
<feature type="compositionally biased region" description="Basic and acidic residues" evidence="1">
    <location>
        <begin position="698"/>
        <end position="710"/>
    </location>
</feature>
<keyword evidence="3" id="KW-1185">Reference proteome</keyword>
<accession>A0ABP0K3U7</accession>